<evidence type="ECO:0000313" key="2">
    <source>
        <dbReference type="Ensembl" id="ENSSGRP00000075177.1"/>
    </source>
</evidence>
<gene>
    <name evidence="2" type="primary">mgme1</name>
</gene>
<keyword evidence="1" id="KW-0732">Signal</keyword>
<dbReference type="PANTHER" id="PTHR31340:SF3">
    <property type="entry name" value="MITOCHONDRIAL GENOME MAINTENANCE EXONUCLEASE 1"/>
    <property type="match status" value="1"/>
</dbReference>
<reference evidence="2" key="2">
    <citation type="submission" date="2025-09" db="UniProtKB">
        <authorList>
            <consortium name="Ensembl"/>
        </authorList>
    </citation>
    <scope>IDENTIFICATION</scope>
</reference>
<dbReference type="GO" id="GO:0008297">
    <property type="term" value="F:single-stranded DNA exodeoxyribonuclease activity"/>
    <property type="evidence" value="ECO:0007669"/>
    <property type="project" value="TreeGrafter"/>
</dbReference>
<dbReference type="PANTHER" id="PTHR31340">
    <property type="entry name" value="MITOCHONDRIAL GENOME MAINTENANCE EXONUCLEASE 1"/>
    <property type="match status" value="1"/>
</dbReference>
<dbReference type="Ensembl" id="ENSSGRT00000080040.1">
    <property type="protein sequence ID" value="ENSSGRP00000075177.1"/>
    <property type="gene ID" value="ENSSGRG00000038142.1"/>
</dbReference>
<accession>A0A672QH22</accession>
<name>A0A672QH22_SINGR</name>
<dbReference type="Proteomes" id="UP000472262">
    <property type="component" value="Unassembled WGS sequence"/>
</dbReference>
<evidence type="ECO:0000256" key="1">
    <source>
        <dbReference type="SAM" id="SignalP"/>
    </source>
</evidence>
<dbReference type="AlphaFoldDB" id="A0A672QH22"/>
<feature type="signal peptide" evidence="1">
    <location>
        <begin position="1"/>
        <end position="20"/>
    </location>
</feature>
<organism evidence="2 3">
    <name type="scientific">Sinocyclocheilus grahami</name>
    <name type="common">Dianchi golden-line fish</name>
    <name type="synonym">Barbus grahami</name>
    <dbReference type="NCBI Taxonomy" id="75366"/>
    <lineage>
        <taxon>Eukaryota</taxon>
        <taxon>Metazoa</taxon>
        <taxon>Chordata</taxon>
        <taxon>Craniata</taxon>
        <taxon>Vertebrata</taxon>
        <taxon>Euteleostomi</taxon>
        <taxon>Actinopterygii</taxon>
        <taxon>Neopterygii</taxon>
        <taxon>Teleostei</taxon>
        <taxon>Ostariophysi</taxon>
        <taxon>Cypriniformes</taxon>
        <taxon>Cyprinidae</taxon>
        <taxon>Cyprininae</taxon>
        <taxon>Sinocyclocheilus</taxon>
    </lineage>
</organism>
<keyword evidence="3" id="KW-1185">Reference proteome</keyword>
<feature type="chain" id="PRO_5025530871" evidence="1">
    <location>
        <begin position="21"/>
        <end position="224"/>
    </location>
</feature>
<dbReference type="GO" id="GO:0005739">
    <property type="term" value="C:mitochondrion"/>
    <property type="evidence" value="ECO:0007669"/>
    <property type="project" value="TreeGrafter"/>
</dbReference>
<evidence type="ECO:0000313" key="3">
    <source>
        <dbReference type="Proteomes" id="UP000472262"/>
    </source>
</evidence>
<sequence>MTINLICWLTLVWTVNLTLSRSQRASGISMTRDASLFKSTDTECTYIKHDLLNFVTNQEDAFKQGLRTKGIMSHRVSNTIQLQQLYGPVIRSRPPSKQPKVPKNLHPLLNEAKGQSEYVPGPLARIKLQRDSNKTSIPSVTRILQKTMPPDQAFYLERWKRRMIAELGEEGFQEYSSSRKWLNCGGLQRWITRTYSLPELREDYAILGEMATSTRRICRKIKHL</sequence>
<dbReference type="GO" id="GO:0006264">
    <property type="term" value="P:mitochondrial DNA replication"/>
    <property type="evidence" value="ECO:0007669"/>
    <property type="project" value="TreeGrafter"/>
</dbReference>
<protein>
    <submittedName>
        <fullName evidence="2">Mitochondrial genome maintenance exonuclease 1-like</fullName>
    </submittedName>
</protein>
<reference evidence="2" key="1">
    <citation type="submission" date="2025-08" db="UniProtKB">
        <authorList>
            <consortium name="Ensembl"/>
        </authorList>
    </citation>
    <scope>IDENTIFICATION</scope>
</reference>
<proteinExistence type="predicted"/>